<feature type="compositionally biased region" description="Polar residues" evidence="1">
    <location>
        <begin position="533"/>
        <end position="546"/>
    </location>
</feature>
<evidence type="ECO:0000313" key="3">
    <source>
        <dbReference type="Ensembl" id="ENSAPEP00000011302.1"/>
    </source>
</evidence>
<keyword evidence="2" id="KW-0812">Transmembrane</keyword>
<feature type="transmembrane region" description="Helical" evidence="2">
    <location>
        <begin position="309"/>
        <end position="333"/>
    </location>
</feature>
<keyword evidence="4" id="KW-1185">Reference proteome</keyword>
<dbReference type="PANTHER" id="PTHR21590:SF3">
    <property type="entry name" value="UPF0606 PROTEIN KIAA1549L"/>
    <property type="match status" value="1"/>
</dbReference>
<proteinExistence type="predicted"/>
<feature type="compositionally biased region" description="Basic and acidic residues" evidence="1">
    <location>
        <begin position="451"/>
        <end position="462"/>
    </location>
</feature>
<keyword evidence="2" id="KW-1133">Transmembrane helix</keyword>
<evidence type="ECO:0008006" key="5">
    <source>
        <dbReference type="Google" id="ProtNLM"/>
    </source>
</evidence>
<evidence type="ECO:0000256" key="2">
    <source>
        <dbReference type="SAM" id="Phobius"/>
    </source>
</evidence>
<dbReference type="STRING" id="161767.ENSAPEP00000011302"/>
<sequence length="575" mass="63109">QVETVFGSPNMTVAYHVTGGDLVYPPSVVLEALASYGRDKLIADLRQYLPMVTALPLPVALWRTSPAAGFQLKTLQFVGADDDPRSCRFSQMMEQRLEKVFSEAQAKVLNVNSRLSVQILSVSQAAGSPAVSLVYTVKNGTVFLNGTAASNLLGQLSAELVGYFLFYPPLIIAELEYHNLNTSIATRDFWVVTIQDVDNGSLEGQYQSFASLMEQRLAELFVLAGQQGTRFRRATTVGSYTVQMVSIRRVSGLKNPAEMTYYVQHNGIPLSGTSAAKVLNTVDSQTMALTLGYFVQLQAEVVKNPPNNLWIIAAVLAPISVVTLIIIIITAVLCRKNKNDFKADAIGNLNPRAKPVQGFDYAKQHLGQQGGDEETLPVSQDTLVMSLQIRDTPLSLEKALQQDGTASKKSLTADKHKKLPSEDGSVISNESEKLNSGRGLTVPKVTAQQKLTKEETRKRDDPYDTSSGSLQLISIKSMAAQTNYSHPATSDRSQDSAIVNGEVNLALKQKSDIEHYRNKLRLKAKRKGYYDFPSTNGSSSVRALTQRQRHDHERAAGEHGRPLEPDDERGSTYVK</sequence>
<dbReference type="AlphaFoldDB" id="A0A3P8SGN8"/>
<reference evidence="3" key="2">
    <citation type="submission" date="2025-08" db="UniProtKB">
        <authorList>
            <consortium name="Ensembl"/>
        </authorList>
    </citation>
    <scope>IDENTIFICATION</scope>
</reference>
<feature type="compositionally biased region" description="Basic and acidic residues" evidence="1">
    <location>
        <begin position="548"/>
        <end position="575"/>
    </location>
</feature>
<dbReference type="PANTHER" id="PTHR21590">
    <property type="entry name" value="SEA DOMAIN-CONTAINING PROTEIN"/>
    <property type="match status" value="1"/>
</dbReference>
<accession>A0A3P8SGN8</accession>
<dbReference type="Ensembl" id="ENSAPET00000011607.1">
    <property type="protein sequence ID" value="ENSAPEP00000011302.1"/>
    <property type="gene ID" value="ENSAPEG00000008076.1"/>
</dbReference>
<evidence type="ECO:0000256" key="1">
    <source>
        <dbReference type="SAM" id="MobiDB-lite"/>
    </source>
</evidence>
<feature type="region of interest" description="Disordered" evidence="1">
    <location>
        <begin position="525"/>
        <end position="575"/>
    </location>
</feature>
<reference evidence="3 4" key="1">
    <citation type="submission" date="2018-03" db="EMBL/GenBank/DDBJ databases">
        <title>Finding Nemo's genes: A chromosome-scale reference assembly of the genome of the orange clownfish Amphiprion percula.</title>
        <authorList>
            <person name="Lehmann R."/>
        </authorList>
    </citation>
    <scope>NUCLEOTIDE SEQUENCE</scope>
</reference>
<evidence type="ECO:0000313" key="4">
    <source>
        <dbReference type="Proteomes" id="UP000265080"/>
    </source>
</evidence>
<name>A0A3P8SGN8_AMPPE</name>
<reference evidence="3" key="3">
    <citation type="submission" date="2025-09" db="UniProtKB">
        <authorList>
            <consortium name="Ensembl"/>
        </authorList>
    </citation>
    <scope>IDENTIFICATION</scope>
</reference>
<feature type="region of interest" description="Disordered" evidence="1">
    <location>
        <begin position="402"/>
        <end position="470"/>
    </location>
</feature>
<dbReference type="Pfam" id="PF12877">
    <property type="entry name" value="KIAA1549"/>
    <property type="match status" value="1"/>
</dbReference>
<dbReference type="InterPro" id="IPR024606">
    <property type="entry name" value="KIAA1549"/>
</dbReference>
<protein>
    <recommendedName>
        <fullName evidence="5">KIAA1549 like</fullName>
    </recommendedName>
</protein>
<keyword evidence="2" id="KW-0472">Membrane</keyword>
<dbReference type="OMA" id="EMEYHNL"/>
<dbReference type="Proteomes" id="UP000265080">
    <property type="component" value="Chromosome 1"/>
</dbReference>
<organism evidence="3 4">
    <name type="scientific">Amphiprion percula</name>
    <name type="common">Orange clownfish</name>
    <name type="synonym">Lutjanus percula</name>
    <dbReference type="NCBI Taxonomy" id="161767"/>
    <lineage>
        <taxon>Eukaryota</taxon>
        <taxon>Metazoa</taxon>
        <taxon>Chordata</taxon>
        <taxon>Craniata</taxon>
        <taxon>Vertebrata</taxon>
        <taxon>Euteleostomi</taxon>
        <taxon>Actinopterygii</taxon>
        <taxon>Neopterygii</taxon>
        <taxon>Teleostei</taxon>
        <taxon>Neoteleostei</taxon>
        <taxon>Acanthomorphata</taxon>
        <taxon>Ovalentaria</taxon>
        <taxon>Pomacentridae</taxon>
        <taxon>Amphiprion</taxon>
    </lineage>
</organism>
<dbReference type="GeneTree" id="ENSGT00530000063472"/>